<organism evidence="1 2">
    <name type="scientific">Calothrix parasitica NIES-267</name>
    <dbReference type="NCBI Taxonomy" id="1973488"/>
    <lineage>
        <taxon>Bacteria</taxon>
        <taxon>Bacillati</taxon>
        <taxon>Cyanobacteriota</taxon>
        <taxon>Cyanophyceae</taxon>
        <taxon>Nostocales</taxon>
        <taxon>Calotrichaceae</taxon>
        <taxon>Calothrix</taxon>
    </lineage>
</organism>
<evidence type="ECO:0000313" key="1">
    <source>
        <dbReference type="EMBL" id="BAY86458.1"/>
    </source>
</evidence>
<proteinExistence type="predicted"/>
<evidence type="ECO:0000313" key="2">
    <source>
        <dbReference type="Proteomes" id="UP000218418"/>
    </source>
</evidence>
<gene>
    <name evidence="1" type="ORF">NIES267_59660</name>
</gene>
<dbReference type="EMBL" id="AP018227">
    <property type="protein sequence ID" value="BAY86458.1"/>
    <property type="molecule type" value="Genomic_DNA"/>
</dbReference>
<reference evidence="1 2" key="1">
    <citation type="submission" date="2017-06" db="EMBL/GenBank/DDBJ databases">
        <title>Genome sequencing of cyanobaciteial culture collection at National Institute for Environmental Studies (NIES).</title>
        <authorList>
            <person name="Hirose Y."/>
            <person name="Shimura Y."/>
            <person name="Fujisawa T."/>
            <person name="Nakamura Y."/>
            <person name="Kawachi M."/>
        </authorList>
    </citation>
    <scope>NUCLEOTIDE SEQUENCE [LARGE SCALE GENOMIC DNA]</scope>
    <source>
        <strain evidence="1 2">NIES-267</strain>
    </source>
</reference>
<sequence>MSNIFIPVILGTNRQGRMSKPVAKFAYEQFRK</sequence>
<dbReference type="AlphaFoldDB" id="A0A1Z4LZB7"/>
<name>A0A1Z4LZB7_9CYAN</name>
<protein>
    <submittedName>
        <fullName evidence="1">NADPH-dependent FMN reductase</fullName>
    </submittedName>
</protein>
<accession>A0A1Z4LZB7</accession>
<dbReference type="Proteomes" id="UP000218418">
    <property type="component" value="Chromosome"/>
</dbReference>
<keyword evidence="2" id="KW-1185">Reference proteome</keyword>